<dbReference type="Proteomes" id="UP000267096">
    <property type="component" value="Unassembled WGS sequence"/>
</dbReference>
<keyword evidence="3" id="KW-0539">Nucleus</keyword>
<evidence type="ECO:0000256" key="1">
    <source>
        <dbReference type="ARBA" id="ARBA00004123"/>
    </source>
</evidence>
<reference evidence="7" key="1">
    <citation type="submission" date="2017-02" db="UniProtKB">
        <authorList>
            <consortium name="WormBaseParasite"/>
        </authorList>
    </citation>
    <scope>IDENTIFICATION</scope>
</reference>
<dbReference type="InterPro" id="IPR015943">
    <property type="entry name" value="WD40/YVTN_repeat-like_dom_sf"/>
</dbReference>
<proteinExistence type="predicted"/>
<feature type="domain" description="Nucleoporin Nup159/Nup146 N-terminal" evidence="4">
    <location>
        <begin position="146"/>
        <end position="391"/>
    </location>
</feature>
<dbReference type="WBParaSite" id="ASIM_0001907901-mRNA-1">
    <property type="protein sequence ID" value="ASIM_0001907901-mRNA-1"/>
    <property type="gene ID" value="ASIM_0001907901"/>
</dbReference>
<dbReference type="Gene3D" id="2.130.10.10">
    <property type="entry name" value="YVTN repeat-like/Quinoprotein amine dehydrogenase"/>
    <property type="match status" value="1"/>
</dbReference>
<comment type="subcellular location">
    <subcellularLocation>
        <location evidence="1">Nucleus</location>
    </subcellularLocation>
</comment>
<dbReference type="GO" id="GO:0005634">
    <property type="term" value="C:nucleus"/>
    <property type="evidence" value="ECO:0007669"/>
    <property type="project" value="UniProtKB-SubCell"/>
</dbReference>
<keyword evidence="6" id="KW-1185">Reference proteome</keyword>
<dbReference type="Pfam" id="PF16755">
    <property type="entry name" value="Beta-prop_NUP159_NUP214"/>
    <property type="match status" value="1"/>
</dbReference>
<sequence length="426" mass="46420">DFQFRALRRVRLFSKCAVKWSSQCVPSSLITTSPHFGITVVGSSEGALISFRTADVHCLEAKDSNRDIEVNNLCLKKNVLPGNENDELIALGCSCSGRVLSALVNTSNGPFVYLMDICALSPDYSSKAGVVQSIRVSSRNEACGIALEWNPQLEGVFAVIANDGTLSTYLFDIQNAARVSIVGTTTLNVAASCLSWSPKGKQLVIGDNDGKILQYKPEMALVRTVAAPVDIPSMQGEAVRSVGLCWLATTDFMVAYSSQNGDKVDIASLTVKKDTPPKWTHFDDVTYNGSRSSFAQRIIFVPLHSWHILLCASSKSTEVALLGKVENTWKCWQLDDTSRIETPLSRKGEETFPVGLCIDTSSQVNVTLNDDGTMERPPCPTVMVFSTDGVLHSFSAISFKPEHKNINSLWITTRSVTGWDISSATM</sequence>
<organism evidence="7">
    <name type="scientific">Anisakis simplex</name>
    <name type="common">Herring worm</name>
    <dbReference type="NCBI Taxonomy" id="6269"/>
    <lineage>
        <taxon>Eukaryota</taxon>
        <taxon>Metazoa</taxon>
        <taxon>Ecdysozoa</taxon>
        <taxon>Nematoda</taxon>
        <taxon>Chromadorea</taxon>
        <taxon>Rhabditida</taxon>
        <taxon>Spirurina</taxon>
        <taxon>Ascaridomorpha</taxon>
        <taxon>Ascaridoidea</taxon>
        <taxon>Anisakidae</taxon>
        <taxon>Anisakis</taxon>
        <taxon>Anisakis simplex complex</taxon>
    </lineage>
</organism>
<evidence type="ECO:0000313" key="5">
    <source>
        <dbReference type="EMBL" id="VDK64943.1"/>
    </source>
</evidence>
<evidence type="ECO:0000256" key="2">
    <source>
        <dbReference type="ARBA" id="ARBA00022448"/>
    </source>
</evidence>
<dbReference type="InterPro" id="IPR039462">
    <property type="entry name" value="Nup159/Nup146_N"/>
</dbReference>
<dbReference type="OrthoDB" id="248320at2759"/>
<evidence type="ECO:0000259" key="4">
    <source>
        <dbReference type="Pfam" id="PF16755"/>
    </source>
</evidence>
<gene>
    <name evidence="5" type="ORF">ASIM_LOCUS18476</name>
</gene>
<dbReference type="SUPFAM" id="SSF117289">
    <property type="entry name" value="Nucleoporin domain"/>
    <property type="match status" value="1"/>
</dbReference>
<evidence type="ECO:0000313" key="7">
    <source>
        <dbReference type="WBParaSite" id="ASIM_0001907901-mRNA-1"/>
    </source>
</evidence>
<evidence type="ECO:0000313" key="6">
    <source>
        <dbReference type="Proteomes" id="UP000267096"/>
    </source>
</evidence>
<dbReference type="EMBL" id="UYRR01035569">
    <property type="protein sequence ID" value="VDK64943.1"/>
    <property type="molecule type" value="Genomic_DNA"/>
</dbReference>
<evidence type="ECO:0000256" key="3">
    <source>
        <dbReference type="ARBA" id="ARBA00023242"/>
    </source>
</evidence>
<keyword evidence="2" id="KW-0813">Transport</keyword>
<reference evidence="5 6" key="2">
    <citation type="submission" date="2018-11" db="EMBL/GenBank/DDBJ databases">
        <authorList>
            <consortium name="Pathogen Informatics"/>
        </authorList>
    </citation>
    <scope>NUCLEOTIDE SEQUENCE [LARGE SCALE GENOMIC DNA]</scope>
</reference>
<dbReference type="AlphaFoldDB" id="A0A0M3KDM6"/>
<protein>
    <submittedName>
        <fullName evidence="7">Nuclear pore complex protein Nup214 (inferred by orthology to a human protein)</fullName>
    </submittedName>
</protein>
<name>A0A0M3KDM6_ANISI</name>
<accession>A0A0M3KDM6</accession>